<dbReference type="SUPFAM" id="SSF53850">
    <property type="entry name" value="Periplasmic binding protein-like II"/>
    <property type="match status" value="1"/>
</dbReference>
<proteinExistence type="predicted"/>
<dbReference type="EMBL" id="JADKPO010000024">
    <property type="protein sequence ID" value="MBF4769397.1"/>
    <property type="molecule type" value="Genomic_DNA"/>
</dbReference>
<evidence type="ECO:0000256" key="1">
    <source>
        <dbReference type="ARBA" id="ARBA00022729"/>
    </source>
</evidence>
<evidence type="ECO:0000313" key="3">
    <source>
        <dbReference type="EMBL" id="MBF4769397.1"/>
    </source>
</evidence>
<dbReference type="Proteomes" id="UP000660668">
    <property type="component" value="Unassembled WGS sequence"/>
</dbReference>
<accession>A0A930VMH8</accession>
<dbReference type="Gene3D" id="3.40.190.10">
    <property type="entry name" value="Periplasmic binding protein-like II"/>
    <property type="match status" value="2"/>
</dbReference>
<feature type="signal peptide" evidence="2">
    <location>
        <begin position="1"/>
        <end position="19"/>
    </location>
</feature>
<evidence type="ECO:0000313" key="4">
    <source>
        <dbReference type="Proteomes" id="UP000660668"/>
    </source>
</evidence>
<protein>
    <submittedName>
        <fullName evidence="3">Extracellular solute-binding protein</fullName>
    </submittedName>
</protein>
<comment type="caution">
    <text evidence="3">The sequence shown here is derived from an EMBL/GenBank/DDBJ whole genome shotgun (WGS) entry which is preliminary data.</text>
</comment>
<dbReference type="AlphaFoldDB" id="A0A930VMH8"/>
<reference evidence="3" key="1">
    <citation type="submission" date="2020-11" db="EMBL/GenBank/DDBJ databases">
        <title>Nocardioides cynanchi sp. nov., isolated from soil of rhizosphere of Cynanchum wilfordii.</title>
        <authorList>
            <person name="Lee J.-S."/>
            <person name="Suh M.K."/>
            <person name="Kim J.-S."/>
        </authorList>
    </citation>
    <scope>NUCLEOTIDE SEQUENCE</scope>
    <source>
        <strain evidence="3">KCTC 19276</strain>
    </source>
</reference>
<dbReference type="PROSITE" id="PS51257">
    <property type="entry name" value="PROKAR_LIPOPROTEIN"/>
    <property type="match status" value="1"/>
</dbReference>
<feature type="chain" id="PRO_5036689654" evidence="2">
    <location>
        <begin position="20"/>
        <end position="369"/>
    </location>
</feature>
<evidence type="ECO:0000256" key="2">
    <source>
        <dbReference type="SAM" id="SignalP"/>
    </source>
</evidence>
<organism evidence="3 4">
    <name type="scientific">Nocardioides agariphilus</name>
    <dbReference type="NCBI Taxonomy" id="433664"/>
    <lineage>
        <taxon>Bacteria</taxon>
        <taxon>Bacillati</taxon>
        <taxon>Actinomycetota</taxon>
        <taxon>Actinomycetes</taxon>
        <taxon>Propionibacteriales</taxon>
        <taxon>Nocardioidaceae</taxon>
        <taxon>Nocardioides</taxon>
    </lineage>
</organism>
<keyword evidence="1 2" id="KW-0732">Signal</keyword>
<sequence length="369" mass="40685">MKRIIPWAVMVLFSASALAACGGDDGGEDGGGKTSIADIMAVSSHDELVDLANKEGKLVVSTSFTEDSIPAVEKGFEKLYPDIDLQITEQTGDDDKRILLEIQAGQSEQDVMHLSAESYEDYVPYFQDDIDLSSLIEKGVLDIAPEMVNPEHKSTLAVGSGIGAFAYNPSTYTEDQVPSTWDDFLKPEFKDKKFMVDIEPANLACLGVIWGEDKLLEYAKAIKDQNPIWVRGDTNSLTLMAAGEYDLHAFSNYHSAFRVSRESDNIAIKIIEPVPVRITQIEGTRKGAAHPAAALLFQEYTAGPEVQQILDEDEPRQSSIYAPGSELNKLTEGMEVSVMDWTHFSDQAKWEAAIFDTWGFPSAEVKEED</sequence>
<dbReference type="PANTHER" id="PTHR30006">
    <property type="entry name" value="THIAMINE-BINDING PERIPLASMIC PROTEIN-RELATED"/>
    <property type="match status" value="1"/>
</dbReference>
<gene>
    <name evidence="3" type="ORF">ISU10_16635</name>
</gene>
<dbReference type="PANTHER" id="PTHR30006:SF2">
    <property type="entry name" value="ABC TRANSPORTER SUBSTRATE-BINDING PROTEIN"/>
    <property type="match status" value="1"/>
</dbReference>
<name>A0A930VMH8_9ACTN</name>
<dbReference type="Pfam" id="PF13343">
    <property type="entry name" value="SBP_bac_6"/>
    <property type="match status" value="1"/>
</dbReference>
<keyword evidence="4" id="KW-1185">Reference proteome</keyword>
<dbReference type="RefSeq" id="WP_194697543.1">
    <property type="nucleotide sequence ID" value="NZ_JADKPO010000024.1"/>
</dbReference>